<sequence>MSKICTVKFQCVTHLLHMLFEVKSWIKRDAQVFKFIHVFNLSIYADVRTLSLYLDI</sequence>
<organism evidence="1">
    <name type="scientific">Anguilla anguilla</name>
    <name type="common">European freshwater eel</name>
    <name type="synonym">Muraena anguilla</name>
    <dbReference type="NCBI Taxonomy" id="7936"/>
    <lineage>
        <taxon>Eukaryota</taxon>
        <taxon>Metazoa</taxon>
        <taxon>Chordata</taxon>
        <taxon>Craniata</taxon>
        <taxon>Vertebrata</taxon>
        <taxon>Euteleostomi</taxon>
        <taxon>Actinopterygii</taxon>
        <taxon>Neopterygii</taxon>
        <taxon>Teleostei</taxon>
        <taxon>Anguilliformes</taxon>
        <taxon>Anguillidae</taxon>
        <taxon>Anguilla</taxon>
    </lineage>
</organism>
<evidence type="ECO:0000313" key="1">
    <source>
        <dbReference type="EMBL" id="JAI07371.1"/>
    </source>
</evidence>
<reference evidence="1" key="1">
    <citation type="submission" date="2014-11" db="EMBL/GenBank/DDBJ databases">
        <authorList>
            <person name="Amaro Gonzalez C."/>
        </authorList>
    </citation>
    <scope>NUCLEOTIDE SEQUENCE</scope>
</reference>
<protein>
    <submittedName>
        <fullName evidence="1">Uncharacterized protein</fullName>
    </submittedName>
</protein>
<dbReference type="AlphaFoldDB" id="A0A0E9XZU9"/>
<accession>A0A0E9XZU9</accession>
<proteinExistence type="predicted"/>
<dbReference type="EMBL" id="GBXM01001207">
    <property type="protein sequence ID" value="JAI07371.1"/>
    <property type="molecule type" value="Transcribed_RNA"/>
</dbReference>
<reference evidence="1" key="2">
    <citation type="journal article" date="2015" name="Fish Shellfish Immunol.">
        <title>Early steps in the European eel (Anguilla anguilla)-Vibrio vulnificus interaction in the gills: Role of the RtxA13 toxin.</title>
        <authorList>
            <person name="Callol A."/>
            <person name="Pajuelo D."/>
            <person name="Ebbesson L."/>
            <person name="Teles M."/>
            <person name="MacKenzie S."/>
            <person name="Amaro C."/>
        </authorList>
    </citation>
    <scope>NUCLEOTIDE SEQUENCE</scope>
</reference>
<name>A0A0E9XZU9_ANGAN</name>